<dbReference type="KEGG" id="cint:HZF06_22730"/>
<protein>
    <submittedName>
        <fullName evidence="7">Dioxygenase</fullName>
    </submittedName>
</protein>
<evidence type="ECO:0000256" key="5">
    <source>
        <dbReference type="ARBA" id="ARBA00023002"/>
    </source>
</evidence>
<evidence type="ECO:0000256" key="2">
    <source>
        <dbReference type="ARBA" id="ARBA00007581"/>
    </source>
</evidence>
<evidence type="ECO:0000256" key="3">
    <source>
        <dbReference type="ARBA" id="ARBA00022723"/>
    </source>
</evidence>
<dbReference type="CDD" id="cd07363">
    <property type="entry name" value="45_DOPA_Dioxygenase"/>
    <property type="match status" value="1"/>
</dbReference>
<evidence type="ECO:0000313" key="7">
    <source>
        <dbReference type="EMBL" id="QLY79797.1"/>
    </source>
</evidence>
<gene>
    <name evidence="7" type="ORF">HZF06_22730</name>
</gene>
<reference evidence="7 8" key="1">
    <citation type="submission" date="2020-07" db="EMBL/GenBank/DDBJ databases">
        <title>Electron transfer.</title>
        <authorList>
            <person name="Huang L."/>
            <person name="Liu X."/>
            <person name="Zhou S."/>
        </authorList>
    </citation>
    <scope>NUCLEOTIDE SEQUENCE [LARGE SCALE GENOMIC DNA]</scope>
    <source>
        <strain evidence="7 8">Lx1</strain>
    </source>
</reference>
<dbReference type="GO" id="GO:0008270">
    <property type="term" value="F:zinc ion binding"/>
    <property type="evidence" value="ECO:0007669"/>
    <property type="project" value="InterPro"/>
</dbReference>
<keyword evidence="5" id="KW-0560">Oxidoreductase</keyword>
<sequence length="257" mass="29179">MNQSIFVAHGAPTLVFENNKYTEYLKQYAKTINKPKAIIIFSAHWESDIQLIGAMKPYDMIYDFYGFPRELYEVNYPASSDSILAKKIQSILTQNNIDSKLDFSRGIDHGAWSVLKLMFPDIDIPVITMSVNPNLPNKSQYEIGKALAPLKDEDILIIASGGIVHNLGMVDFYKENTIDSWALDFNNWIKKAIEEWDTDKLFKYERLAPNASLAVPRNEHFIPLLIAMGAGDHSKDGESLISTFQYGNLALDLFRFS</sequence>
<dbReference type="InterPro" id="IPR014436">
    <property type="entry name" value="Extradiol_dOase_DODA"/>
</dbReference>
<evidence type="ECO:0000256" key="1">
    <source>
        <dbReference type="ARBA" id="ARBA00001947"/>
    </source>
</evidence>
<name>A0A7D6VSG1_9CLOT</name>
<comment type="cofactor">
    <cofactor evidence="1">
        <name>Zn(2+)</name>
        <dbReference type="ChEBI" id="CHEBI:29105"/>
    </cofactor>
</comment>
<dbReference type="PANTHER" id="PTHR30096">
    <property type="entry name" value="4,5-DOPA DIOXYGENASE EXTRADIOL-LIKE PROTEIN"/>
    <property type="match status" value="1"/>
</dbReference>
<dbReference type="GO" id="GO:0008198">
    <property type="term" value="F:ferrous iron binding"/>
    <property type="evidence" value="ECO:0007669"/>
    <property type="project" value="InterPro"/>
</dbReference>
<evidence type="ECO:0000256" key="4">
    <source>
        <dbReference type="ARBA" id="ARBA00022833"/>
    </source>
</evidence>
<evidence type="ECO:0000259" key="6">
    <source>
        <dbReference type="Pfam" id="PF02900"/>
    </source>
</evidence>
<dbReference type="EMBL" id="CP059378">
    <property type="protein sequence ID" value="QLY79797.1"/>
    <property type="molecule type" value="Genomic_DNA"/>
</dbReference>
<keyword evidence="4" id="KW-0862">Zinc</keyword>
<dbReference type="SUPFAM" id="SSF53213">
    <property type="entry name" value="LigB-like"/>
    <property type="match status" value="1"/>
</dbReference>
<dbReference type="Gene3D" id="3.40.830.10">
    <property type="entry name" value="LigB-like"/>
    <property type="match status" value="1"/>
</dbReference>
<keyword evidence="7" id="KW-0223">Dioxygenase</keyword>
<proteinExistence type="inferred from homology"/>
<dbReference type="PANTHER" id="PTHR30096:SF0">
    <property type="entry name" value="4,5-DOPA DIOXYGENASE EXTRADIOL-LIKE PROTEIN"/>
    <property type="match status" value="1"/>
</dbReference>
<dbReference type="InterPro" id="IPR004183">
    <property type="entry name" value="Xdiol_dOase_suB"/>
</dbReference>
<dbReference type="PIRSF" id="PIRSF006157">
    <property type="entry name" value="Doxgns_DODA"/>
    <property type="match status" value="1"/>
</dbReference>
<dbReference type="GO" id="GO:0016702">
    <property type="term" value="F:oxidoreductase activity, acting on single donors with incorporation of molecular oxygen, incorporation of two atoms of oxygen"/>
    <property type="evidence" value="ECO:0007669"/>
    <property type="project" value="UniProtKB-ARBA"/>
</dbReference>
<organism evidence="7 8">
    <name type="scientific">Clostridium intestinale</name>
    <dbReference type="NCBI Taxonomy" id="36845"/>
    <lineage>
        <taxon>Bacteria</taxon>
        <taxon>Bacillati</taxon>
        <taxon>Bacillota</taxon>
        <taxon>Clostridia</taxon>
        <taxon>Eubacteriales</taxon>
        <taxon>Clostridiaceae</taxon>
        <taxon>Clostridium</taxon>
    </lineage>
</organism>
<dbReference type="Proteomes" id="UP000512286">
    <property type="component" value="Chromosome"/>
</dbReference>
<dbReference type="RefSeq" id="WP_181601784.1">
    <property type="nucleotide sequence ID" value="NZ_CP059378.1"/>
</dbReference>
<accession>A0A7D6VSG1</accession>
<comment type="similarity">
    <text evidence="2">Belongs to the DODA-type extradiol aromatic ring-opening dioxygenase family.</text>
</comment>
<feature type="domain" description="Extradiol ring-cleavage dioxygenase class III enzyme subunit B" evidence="6">
    <location>
        <begin position="21"/>
        <end position="240"/>
    </location>
</feature>
<dbReference type="AlphaFoldDB" id="A0A7D6VSG1"/>
<dbReference type="Pfam" id="PF02900">
    <property type="entry name" value="LigB"/>
    <property type="match status" value="1"/>
</dbReference>
<keyword evidence="3" id="KW-0479">Metal-binding</keyword>
<evidence type="ECO:0000313" key="8">
    <source>
        <dbReference type="Proteomes" id="UP000512286"/>
    </source>
</evidence>